<comment type="caution">
    <text evidence="2">The sequence shown here is derived from an EMBL/GenBank/DDBJ whole genome shotgun (WGS) entry which is preliminary data.</text>
</comment>
<name>A0ABT9AC81_9BACT</name>
<dbReference type="RefSeq" id="WP_305011293.1">
    <property type="nucleotide sequence ID" value="NZ_JAUQSX010000004.1"/>
</dbReference>
<dbReference type="InterPro" id="IPR011990">
    <property type="entry name" value="TPR-like_helical_dom_sf"/>
</dbReference>
<dbReference type="PANTHER" id="PTHR12558:SF13">
    <property type="entry name" value="CELL DIVISION CYCLE PROTEIN 27 HOMOLOG"/>
    <property type="match status" value="1"/>
</dbReference>
<dbReference type="InterPro" id="IPR019734">
    <property type="entry name" value="TPR_rpt"/>
</dbReference>
<reference evidence="2" key="1">
    <citation type="submission" date="2023-07" db="EMBL/GenBank/DDBJ databases">
        <authorList>
            <person name="Kim M.K."/>
        </authorList>
    </citation>
    <scope>NUCLEOTIDE SEQUENCE</scope>
    <source>
        <strain evidence="2">M29</strain>
    </source>
</reference>
<dbReference type="SUPFAM" id="SSF48452">
    <property type="entry name" value="TPR-like"/>
    <property type="match status" value="1"/>
</dbReference>
<organism evidence="2 3">
    <name type="scientific">Hymenobacter mellowenesis</name>
    <dbReference type="NCBI Taxonomy" id="3063995"/>
    <lineage>
        <taxon>Bacteria</taxon>
        <taxon>Pseudomonadati</taxon>
        <taxon>Bacteroidota</taxon>
        <taxon>Cytophagia</taxon>
        <taxon>Cytophagales</taxon>
        <taxon>Hymenobacteraceae</taxon>
        <taxon>Hymenobacter</taxon>
    </lineage>
</organism>
<protein>
    <recommendedName>
        <fullName evidence="4">Tetratricopeptide repeat protein</fullName>
    </recommendedName>
</protein>
<keyword evidence="1" id="KW-0472">Membrane</keyword>
<accession>A0ABT9AC81</accession>
<dbReference type="PANTHER" id="PTHR12558">
    <property type="entry name" value="CELL DIVISION CYCLE 16,23,27"/>
    <property type="match status" value="1"/>
</dbReference>
<feature type="transmembrane region" description="Helical" evidence="1">
    <location>
        <begin position="322"/>
        <end position="339"/>
    </location>
</feature>
<evidence type="ECO:0000256" key="1">
    <source>
        <dbReference type="SAM" id="Phobius"/>
    </source>
</evidence>
<evidence type="ECO:0000313" key="3">
    <source>
        <dbReference type="Proteomes" id="UP001167796"/>
    </source>
</evidence>
<keyword evidence="3" id="KW-1185">Reference proteome</keyword>
<proteinExistence type="predicted"/>
<dbReference type="Gene3D" id="1.25.40.10">
    <property type="entry name" value="Tetratricopeptide repeat domain"/>
    <property type="match status" value="1"/>
</dbReference>
<keyword evidence="1" id="KW-1133">Transmembrane helix</keyword>
<evidence type="ECO:0008006" key="4">
    <source>
        <dbReference type="Google" id="ProtNLM"/>
    </source>
</evidence>
<sequence length="349" mass="39409">MSPNPQSFPSLASIWQLLELHRPALAETAARQRLAADPVEWRTLLALTEALRQQQRLEEAQDAAAAAVRAEANAHEAHFALAQVLGSQGQLRQAELLVRNALRLAPWMPRYHGFRAQLFYLQHSYNAAIDCAESGLKLAPEHADCLLWRALAQEGLDQPAAANEDFQRLLRVAPESELVHARLGQVLLRRYQPAAANRHLTEALRQNPGRAAQLVPLLQLARRRQLWPEWFLRSEQRGAERRALGQDPGLGSLFNRIWATGAVARAWWRTRHDPIFQLTRAQVWQRRLGLWLSLILVAPPVILLGDYFGLYETDTPLTIPQLISLLAGVVGFMFIAFLIKKQIPPEQLP</sequence>
<dbReference type="Proteomes" id="UP001167796">
    <property type="component" value="Unassembled WGS sequence"/>
</dbReference>
<keyword evidence="1" id="KW-0812">Transmembrane</keyword>
<dbReference type="EMBL" id="JAUQSX010000004">
    <property type="protein sequence ID" value="MDO7846606.1"/>
    <property type="molecule type" value="Genomic_DNA"/>
</dbReference>
<evidence type="ECO:0000313" key="2">
    <source>
        <dbReference type="EMBL" id="MDO7846606.1"/>
    </source>
</evidence>
<gene>
    <name evidence="2" type="ORF">Q5H92_09580</name>
</gene>
<dbReference type="SMART" id="SM00028">
    <property type="entry name" value="TPR"/>
    <property type="match status" value="5"/>
</dbReference>
<feature type="transmembrane region" description="Helical" evidence="1">
    <location>
        <begin position="288"/>
        <end position="310"/>
    </location>
</feature>